<keyword evidence="1" id="KW-0812">Transmembrane</keyword>
<dbReference type="RefSeq" id="WP_305422293.1">
    <property type="nucleotide sequence ID" value="NZ_CP117430.1"/>
</dbReference>
<keyword evidence="1" id="KW-1133">Transmembrane helix</keyword>
<feature type="transmembrane region" description="Helical" evidence="1">
    <location>
        <begin position="6"/>
        <end position="26"/>
    </location>
</feature>
<name>A0ABY9GLH6_9PSED</name>
<proteinExistence type="predicted"/>
<dbReference type="Proteomes" id="UP001230768">
    <property type="component" value="Chromosome"/>
</dbReference>
<keyword evidence="3" id="KW-1185">Reference proteome</keyword>
<evidence type="ECO:0000313" key="3">
    <source>
        <dbReference type="Proteomes" id="UP001230768"/>
    </source>
</evidence>
<feature type="transmembrane region" description="Helical" evidence="1">
    <location>
        <begin position="38"/>
        <end position="60"/>
    </location>
</feature>
<evidence type="ECO:0000313" key="2">
    <source>
        <dbReference type="EMBL" id="WLI16617.1"/>
    </source>
</evidence>
<evidence type="ECO:0000256" key="1">
    <source>
        <dbReference type="SAM" id="Phobius"/>
    </source>
</evidence>
<protein>
    <submittedName>
        <fullName evidence="2">Uncharacterized protein</fullName>
    </submittedName>
</protein>
<organism evidence="2 3">
    <name type="scientific">Pseudomonas wuhanensis</name>
    <dbReference type="NCBI Taxonomy" id="2954098"/>
    <lineage>
        <taxon>Bacteria</taxon>
        <taxon>Pseudomonadati</taxon>
        <taxon>Pseudomonadota</taxon>
        <taxon>Gammaproteobacteria</taxon>
        <taxon>Pseudomonadales</taxon>
        <taxon>Pseudomonadaceae</taxon>
        <taxon>Pseudomonas</taxon>
    </lineage>
</organism>
<dbReference type="EMBL" id="CP117430">
    <property type="protein sequence ID" value="WLI16617.1"/>
    <property type="molecule type" value="Genomic_DNA"/>
</dbReference>
<accession>A0ABY9GLH6</accession>
<gene>
    <name evidence="2" type="ORF">PSH88_20470</name>
</gene>
<sequence length="129" mass="14395">MNLLTALQYGAPGLSGVMLILAFRMIQTEQRRTTPRQAILRYTIVFMAFAFSLLAANIFLQIIERQKETIERQADAECAGVLNALRATIAGKELYEFEQPNPDHSKLQATIIALKTQSEKSLEACGVLH</sequence>
<keyword evidence="1" id="KW-0472">Membrane</keyword>
<reference evidence="2 3" key="1">
    <citation type="submission" date="2023-02" db="EMBL/GenBank/DDBJ databases">
        <title>Evolution of Hrp T3SS in non-pathogenic Pseudomonas fluorescens.</title>
        <authorList>
            <person name="Liao K."/>
            <person name="Wei H."/>
            <person name="Gu Y."/>
        </authorList>
    </citation>
    <scope>NUCLEOTIDE SEQUENCE [LARGE SCALE GENOMIC DNA]</scope>
    <source>
        <strain evidence="2 3">FP607</strain>
    </source>
</reference>